<sequence>MLQPEHTIRSAPRLGNLTHSNLGSLNLHLSHVKNPSMTSPKWTN</sequence>
<protein>
    <submittedName>
        <fullName evidence="1">Uncharacterized protein</fullName>
    </submittedName>
</protein>
<reference evidence="1" key="1">
    <citation type="submission" date="2014-11" db="EMBL/GenBank/DDBJ databases">
        <authorList>
            <person name="Amaro Gonzalez C."/>
        </authorList>
    </citation>
    <scope>NUCLEOTIDE SEQUENCE</scope>
</reference>
<accession>A0A0E9WJZ0</accession>
<dbReference type="AlphaFoldDB" id="A0A0E9WJZ0"/>
<proteinExistence type="predicted"/>
<dbReference type="EMBL" id="GBXM01018697">
    <property type="protein sequence ID" value="JAH89880.1"/>
    <property type="molecule type" value="Transcribed_RNA"/>
</dbReference>
<name>A0A0E9WJZ0_ANGAN</name>
<organism evidence="1">
    <name type="scientific">Anguilla anguilla</name>
    <name type="common">European freshwater eel</name>
    <name type="synonym">Muraena anguilla</name>
    <dbReference type="NCBI Taxonomy" id="7936"/>
    <lineage>
        <taxon>Eukaryota</taxon>
        <taxon>Metazoa</taxon>
        <taxon>Chordata</taxon>
        <taxon>Craniata</taxon>
        <taxon>Vertebrata</taxon>
        <taxon>Euteleostomi</taxon>
        <taxon>Actinopterygii</taxon>
        <taxon>Neopterygii</taxon>
        <taxon>Teleostei</taxon>
        <taxon>Anguilliformes</taxon>
        <taxon>Anguillidae</taxon>
        <taxon>Anguilla</taxon>
    </lineage>
</organism>
<reference evidence="1" key="2">
    <citation type="journal article" date="2015" name="Fish Shellfish Immunol.">
        <title>Early steps in the European eel (Anguilla anguilla)-Vibrio vulnificus interaction in the gills: Role of the RtxA13 toxin.</title>
        <authorList>
            <person name="Callol A."/>
            <person name="Pajuelo D."/>
            <person name="Ebbesson L."/>
            <person name="Teles M."/>
            <person name="MacKenzie S."/>
            <person name="Amaro C."/>
        </authorList>
    </citation>
    <scope>NUCLEOTIDE SEQUENCE</scope>
</reference>
<evidence type="ECO:0000313" key="1">
    <source>
        <dbReference type="EMBL" id="JAH89880.1"/>
    </source>
</evidence>